<evidence type="ECO:0000259" key="3">
    <source>
        <dbReference type="PROSITE" id="PS50048"/>
    </source>
</evidence>
<dbReference type="PANTHER" id="PTHR35392:SF5">
    <property type="entry name" value="ZN(2)-C6 FUNGAL-TYPE DOMAIN-CONTAINING PROTEIN"/>
    <property type="match status" value="1"/>
</dbReference>
<feature type="region of interest" description="Disordered" evidence="2">
    <location>
        <begin position="73"/>
        <end position="108"/>
    </location>
</feature>
<feature type="compositionally biased region" description="Low complexity" evidence="2">
    <location>
        <begin position="260"/>
        <end position="289"/>
    </location>
</feature>
<dbReference type="PANTHER" id="PTHR35392">
    <property type="entry name" value="ZN(II)2CYS6 TRANSCRIPTION FACTOR (EUROFUNG)-RELATED-RELATED"/>
    <property type="match status" value="1"/>
</dbReference>
<feature type="domain" description="Zn(2)-C6 fungal-type" evidence="3">
    <location>
        <begin position="364"/>
        <end position="396"/>
    </location>
</feature>
<proteinExistence type="predicted"/>
<dbReference type="CDD" id="cd00067">
    <property type="entry name" value="GAL4"/>
    <property type="match status" value="1"/>
</dbReference>
<dbReference type="PROSITE" id="PS50048">
    <property type="entry name" value="ZN2_CY6_FUNGAL_2"/>
    <property type="match status" value="1"/>
</dbReference>
<dbReference type="Proteomes" id="UP000605986">
    <property type="component" value="Unassembled WGS sequence"/>
</dbReference>
<feature type="region of interest" description="Disordered" evidence="2">
    <location>
        <begin position="1"/>
        <end position="20"/>
    </location>
</feature>
<comment type="caution">
    <text evidence="4">The sequence shown here is derived from an EMBL/GenBank/DDBJ whole genome shotgun (WGS) entry which is preliminary data.</text>
</comment>
<evidence type="ECO:0000256" key="1">
    <source>
        <dbReference type="ARBA" id="ARBA00023242"/>
    </source>
</evidence>
<evidence type="ECO:0000256" key="2">
    <source>
        <dbReference type="SAM" id="MobiDB-lite"/>
    </source>
</evidence>
<name>A0A8H4KWE6_9HYPO</name>
<feature type="region of interest" description="Disordered" evidence="2">
    <location>
        <begin position="260"/>
        <end position="290"/>
    </location>
</feature>
<gene>
    <name evidence="4" type="ORF">F53441_501</name>
</gene>
<evidence type="ECO:0000313" key="5">
    <source>
        <dbReference type="Proteomes" id="UP000605986"/>
    </source>
</evidence>
<dbReference type="InterPro" id="IPR052973">
    <property type="entry name" value="Fungal_sec-metab_reg_TF"/>
</dbReference>
<dbReference type="SUPFAM" id="SSF57701">
    <property type="entry name" value="Zn2/Cys6 DNA-binding domain"/>
    <property type="match status" value="1"/>
</dbReference>
<dbReference type="EMBL" id="JAADJG010000022">
    <property type="protein sequence ID" value="KAF4457451.1"/>
    <property type="molecule type" value="Genomic_DNA"/>
</dbReference>
<dbReference type="InterPro" id="IPR036864">
    <property type="entry name" value="Zn2-C6_fun-type_DNA-bd_sf"/>
</dbReference>
<sequence length="801" mass="88647">MTSVHSRPSPNSSTSYDFESVPDDESWQYIDYTATGSGSSSIGFLSDPASGSLGSFAMIGNVHGTPSPFLAGNTPSPYAAGNTPPPFNSANNSSPFIPGNTPSPSAASPLLLGEMDTAAFFAANASQFQGSADNANTDIFATTTDGDFAQTQDFLTPQQYLFSQQNTNQFQSQGLNGMLKRRTASPPAQGADAAADMTLMPNFGADMFSIDSNEQVQVPPADFNIPQPLQSDPNVPPWNHTNTRGNETIFIMDEFNNSPSPVSNYSPSSINSSKASPSGSGSGSKSPVSLPIRKVKVGKVEKKKKAEQSGKFVIVTPNSISAHAGRPNPFECFEAMNRTSQRGRKGPLADSIKENALQVRRQGACFCCHSRKVKCDLERPCKSCKKLMVHVPQVVCWQFHDFLTILFPVYIRGHLSKDQMSKFVSENIASFHVQGVEQVCSVELFSGPLFSTVLAIQAKFFTPMNEEVTNHWQLQNVGGGRVELRANKAANIGVELDKTAERDNLKKRTKRYIQDLLTEPYFVEQVTDSFQSTGLPRRLLRIVKEYADETESFMAKRALSIYCMHYIMTRQLCLTQQTADSLRSVGMIDQGPNHVTPRVLARQIKSIVDELMHREVQQLFELFNRSLKPKSRREWAPCTAAFLVLCLFMEAVEAAADTFVIAQNEINMRSSAMPEYERSLALNTCAEVENMPFKQFAYQFHQVYQTHSKEANSKGFNPVLDSSFAEQGELDGPAVKFSAQLRELLFGDSWQELQFLAANDMLPNNSSHPFPQDPQTLYTGRLVARFLMSFQDERVIFEDAV</sequence>
<keyword evidence="1" id="KW-0539">Nucleus</keyword>
<reference evidence="4" key="1">
    <citation type="submission" date="2020-01" db="EMBL/GenBank/DDBJ databases">
        <title>Identification and distribution of gene clusters putatively required for synthesis of sphingolipid metabolism inhibitors in phylogenetically diverse species of the filamentous fungus Fusarium.</title>
        <authorList>
            <person name="Kim H.-S."/>
            <person name="Busman M."/>
            <person name="Brown D.W."/>
            <person name="Divon H."/>
            <person name="Uhlig S."/>
            <person name="Proctor R.H."/>
        </authorList>
    </citation>
    <scope>NUCLEOTIDE SEQUENCE</scope>
    <source>
        <strain evidence="4">NRRL 53441</strain>
    </source>
</reference>
<evidence type="ECO:0000313" key="4">
    <source>
        <dbReference type="EMBL" id="KAF4457451.1"/>
    </source>
</evidence>
<dbReference type="AlphaFoldDB" id="A0A8H4KWE6"/>
<keyword evidence="5" id="KW-1185">Reference proteome</keyword>
<dbReference type="GO" id="GO:0008270">
    <property type="term" value="F:zinc ion binding"/>
    <property type="evidence" value="ECO:0007669"/>
    <property type="project" value="InterPro"/>
</dbReference>
<feature type="compositionally biased region" description="Low complexity" evidence="2">
    <location>
        <begin position="88"/>
        <end position="98"/>
    </location>
</feature>
<feature type="compositionally biased region" description="Polar residues" evidence="2">
    <location>
        <begin position="1"/>
        <end position="17"/>
    </location>
</feature>
<organism evidence="4 5">
    <name type="scientific">Fusarium austroafricanum</name>
    <dbReference type="NCBI Taxonomy" id="2364996"/>
    <lineage>
        <taxon>Eukaryota</taxon>
        <taxon>Fungi</taxon>
        <taxon>Dikarya</taxon>
        <taxon>Ascomycota</taxon>
        <taxon>Pezizomycotina</taxon>
        <taxon>Sordariomycetes</taxon>
        <taxon>Hypocreomycetidae</taxon>
        <taxon>Hypocreales</taxon>
        <taxon>Nectriaceae</taxon>
        <taxon>Fusarium</taxon>
        <taxon>Fusarium concolor species complex</taxon>
    </lineage>
</organism>
<dbReference type="InterPro" id="IPR001138">
    <property type="entry name" value="Zn2Cys6_DnaBD"/>
</dbReference>
<accession>A0A8H4KWE6</accession>
<dbReference type="GO" id="GO:0000981">
    <property type="term" value="F:DNA-binding transcription factor activity, RNA polymerase II-specific"/>
    <property type="evidence" value="ECO:0007669"/>
    <property type="project" value="InterPro"/>
</dbReference>
<dbReference type="OrthoDB" id="4226666at2759"/>
<protein>
    <recommendedName>
        <fullName evidence="3">Zn(2)-C6 fungal-type domain-containing protein</fullName>
    </recommendedName>
</protein>